<name>A0A6P1NIL7_9PROT</name>
<keyword evidence="2" id="KW-1185">Reference proteome</keyword>
<evidence type="ECO:0000313" key="2">
    <source>
        <dbReference type="Proteomes" id="UP000463975"/>
    </source>
</evidence>
<dbReference type="Proteomes" id="UP000463975">
    <property type="component" value="Chromosome"/>
</dbReference>
<sequence>MALTLRRNQNALVQRTLAYQFQTRRCTDSTPEYWDAIMWCLTVRLAFSNEQDASPFIVSLSFSALNIIRTANT</sequence>
<accession>A0A6P1NIL7</accession>
<reference evidence="1 2" key="1">
    <citation type="submission" date="2020-01" db="EMBL/GenBank/DDBJ databases">
        <title>Genome sequencing of strain KACC 21507.</title>
        <authorList>
            <person name="Heo J."/>
            <person name="Kim S.-J."/>
            <person name="Kim J.-S."/>
            <person name="Hong S.-B."/>
            <person name="Kwon S.-W."/>
        </authorList>
    </citation>
    <scope>NUCLEOTIDE SEQUENCE [LARGE SCALE GENOMIC DNA]</scope>
    <source>
        <strain evidence="1 2">KACC 21507</strain>
    </source>
</reference>
<dbReference type="RefSeq" id="WP_160618579.1">
    <property type="nucleotide sequence ID" value="NZ_CP047652.1"/>
</dbReference>
<organism evidence="1 2">
    <name type="scientific">Aristophania vespae</name>
    <dbReference type="NCBI Taxonomy" id="2697033"/>
    <lineage>
        <taxon>Bacteria</taxon>
        <taxon>Pseudomonadati</taxon>
        <taxon>Pseudomonadota</taxon>
        <taxon>Alphaproteobacteria</taxon>
        <taxon>Acetobacterales</taxon>
        <taxon>Acetobacteraceae</taxon>
        <taxon>Aristophania</taxon>
    </lineage>
</organism>
<proteinExistence type="predicted"/>
<gene>
    <name evidence="1" type="ORF">GT348_03780</name>
</gene>
<dbReference type="EMBL" id="CP047652">
    <property type="protein sequence ID" value="QHI95502.1"/>
    <property type="molecule type" value="Genomic_DNA"/>
</dbReference>
<protein>
    <submittedName>
        <fullName evidence="1">Uncharacterized protein</fullName>
    </submittedName>
</protein>
<evidence type="ECO:0000313" key="1">
    <source>
        <dbReference type="EMBL" id="QHI95502.1"/>
    </source>
</evidence>
<dbReference type="KEGG" id="bomb:GT348_03780"/>
<dbReference type="AlphaFoldDB" id="A0A6P1NIL7"/>